<keyword evidence="6" id="KW-1185">Reference proteome</keyword>
<dbReference type="eggNOG" id="COG1349">
    <property type="taxonomic scope" value="Bacteria"/>
</dbReference>
<evidence type="ECO:0000256" key="1">
    <source>
        <dbReference type="ARBA" id="ARBA00023015"/>
    </source>
</evidence>
<dbReference type="PRINTS" id="PR00037">
    <property type="entry name" value="HTHLACR"/>
</dbReference>
<dbReference type="InterPro" id="IPR050313">
    <property type="entry name" value="Carb_Metab_HTH_regulators"/>
</dbReference>
<dbReference type="InterPro" id="IPR037171">
    <property type="entry name" value="NagB/RpiA_transferase-like"/>
</dbReference>
<evidence type="ECO:0000313" key="6">
    <source>
        <dbReference type="Proteomes" id="UP000027442"/>
    </source>
</evidence>
<dbReference type="PANTHER" id="PTHR30363">
    <property type="entry name" value="HTH-TYPE TRANSCRIPTIONAL REGULATOR SRLR-RELATED"/>
    <property type="match status" value="1"/>
</dbReference>
<evidence type="ECO:0000259" key="4">
    <source>
        <dbReference type="PROSITE" id="PS51000"/>
    </source>
</evidence>
<gene>
    <name evidence="5" type="ORF">HMPREF1991_00680</name>
</gene>
<dbReference type="GO" id="GO:0003700">
    <property type="term" value="F:DNA-binding transcription factor activity"/>
    <property type="evidence" value="ECO:0007669"/>
    <property type="project" value="InterPro"/>
</dbReference>
<dbReference type="PANTHER" id="PTHR30363:SF44">
    <property type="entry name" value="AGA OPERON TRANSCRIPTIONAL REPRESSOR-RELATED"/>
    <property type="match status" value="1"/>
</dbReference>
<dbReference type="InterPro" id="IPR036390">
    <property type="entry name" value="WH_DNA-bd_sf"/>
</dbReference>
<dbReference type="HOGENOM" id="CLU_060699_1_4_10"/>
<dbReference type="SMART" id="SM00420">
    <property type="entry name" value="HTH_DEOR"/>
    <property type="match status" value="1"/>
</dbReference>
<dbReference type="AlphaFoldDB" id="A0A069QTN5"/>
<dbReference type="RefSeq" id="WP_009237674.1">
    <property type="nucleotide sequence ID" value="NZ_KB899218.1"/>
</dbReference>
<dbReference type="InterPro" id="IPR001034">
    <property type="entry name" value="DeoR_HTH"/>
</dbReference>
<dbReference type="InterPro" id="IPR014036">
    <property type="entry name" value="DeoR-like_C"/>
</dbReference>
<dbReference type="PROSITE" id="PS51000">
    <property type="entry name" value="HTH_DEOR_2"/>
    <property type="match status" value="1"/>
</dbReference>
<dbReference type="SUPFAM" id="SSF46785">
    <property type="entry name" value="Winged helix' DNA-binding domain"/>
    <property type="match status" value="1"/>
</dbReference>
<evidence type="ECO:0000256" key="3">
    <source>
        <dbReference type="ARBA" id="ARBA00023163"/>
    </source>
</evidence>
<reference evidence="5 6" key="1">
    <citation type="submission" date="2013-08" db="EMBL/GenBank/DDBJ databases">
        <authorList>
            <person name="Weinstock G."/>
            <person name="Sodergren E."/>
            <person name="Wylie T."/>
            <person name="Fulton L."/>
            <person name="Fulton R."/>
            <person name="Fronick C."/>
            <person name="O'Laughlin M."/>
            <person name="Godfrey J."/>
            <person name="Miner T."/>
            <person name="Herter B."/>
            <person name="Appelbaum E."/>
            <person name="Cordes M."/>
            <person name="Lek S."/>
            <person name="Wollam A."/>
            <person name="Pepin K.H."/>
            <person name="Palsikar V.B."/>
            <person name="Mitreva M."/>
            <person name="Wilson R.K."/>
        </authorList>
    </citation>
    <scope>NUCLEOTIDE SEQUENCE [LARGE SCALE GENOMIC DNA]</scope>
    <source>
        <strain evidence="5 6">ATCC 15930</strain>
    </source>
</reference>
<comment type="caution">
    <text evidence="5">The sequence shown here is derived from an EMBL/GenBank/DDBJ whole genome shotgun (WGS) entry which is preliminary data.</text>
</comment>
<dbReference type="EMBL" id="JNGW01000023">
    <property type="protein sequence ID" value="KDR53206.1"/>
    <property type="molecule type" value="Genomic_DNA"/>
</dbReference>
<dbReference type="SUPFAM" id="SSF100950">
    <property type="entry name" value="NagB/RpiA/CoA transferase-like"/>
    <property type="match status" value="1"/>
</dbReference>
<dbReference type="PATRIC" id="fig|1122985.7.peg.708"/>
<protein>
    <submittedName>
        <fullName evidence="5">Transcriptional regulator, DeoR family</fullName>
    </submittedName>
</protein>
<dbReference type="Proteomes" id="UP000027442">
    <property type="component" value="Unassembled WGS sequence"/>
</dbReference>
<evidence type="ECO:0000313" key="5">
    <source>
        <dbReference type="EMBL" id="KDR53206.1"/>
    </source>
</evidence>
<dbReference type="SMART" id="SM01134">
    <property type="entry name" value="DeoRC"/>
    <property type="match status" value="1"/>
</dbReference>
<dbReference type="InterPro" id="IPR018356">
    <property type="entry name" value="Tscrpt_reg_HTH_DeoR_CS"/>
</dbReference>
<dbReference type="Pfam" id="PF00455">
    <property type="entry name" value="DeoRC"/>
    <property type="match status" value="1"/>
</dbReference>
<dbReference type="GO" id="GO:0003677">
    <property type="term" value="F:DNA binding"/>
    <property type="evidence" value="ECO:0007669"/>
    <property type="project" value="UniProtKB-KW"/>
</dbReference>
<sequence>MEQHNTQADNIVFQEERLRTIAEKLEREGRIVTKDLVDELNATPVTLRKDLLLLEKRGLLKRTHGGAVKVNRLYPGQALNEKEKINLEEKIRIVRKAATFVAEGDTIILDSGSTTSLLAKELRNFKRLVVITNALNIASDLSDTNVEVIVVGGNLLKMAATMVGPLADDTLRKVSADKLFMGVDGVDMNIGLTTPDINEAKTSRVMMESAGEVFLLVDASKFGRRSLGVISPLSAIDKLITTKHLSEEEFQQLNENEIDVFMV</sequence>
<dbReference type="Pfam" id="PF08220">
    <property type="entry name" value="HTH_DeoR"/>
    <property type="match status" value="1"/>
</dbReference>
<keyword evidence="3" id="KW-0804">Transcription</keyword>
<organism evidence="5 6">
    <name type="scientific">Hoylesella loescheii DSM 19665 = JCM 12249 = ATCC 15930</name>
    <dbReference type="NCBI Taxonomy" id="1122985"/>
    <lineage>
        <taxon>Bacteria</taxon>
        <taxon>Pseudomonadati</taxon>
        <taxon>Bacteroidota</taxon>
        <taxon>Bacteroidia</taxon>
        <taxon>Bacteroidales</taxon>
        <taxon>Prevotellaceae</taxon>
        <taxon>Hoylesella</taxon>
    </lineage>
</organism>
<name>A0A069QTN5_HOYLO</name>
<proteinExistence type="predicted"/>
<keyword evidence="2" id="KW-0238">DNA-binding</keyword>
<evidence type="ECO:0000256" key="2">
    <source>
        <dbReference type="ARBA" id="ARBA00023125"/>
    </source>
</evidence>
<dbReference type="PROSITE" id="PS00894">
    <property type="entry name" value="HTH_DEOR_1"/>
    <property type="match status" value="1"/>
</dbReference>
<feature type="domain" description="HTH deoR-type" evidence="4">
    <location>
        <begin position="14"/>
        <end position="69"/>
    </location>
</feature>
<accession>A0A069QTN5</accession>
<keyword evidence="1" id="KW-0805">Transcription regulation</keyword>
<dbReference type="Gene3D" id="3.40.50.1360">
    <property type="match status" value="1"/>
</dbReference>